<dbReference type="InterPro" id="IPR037401">
    <property type="entry name" value="SnoaL-like"/>
</dbReference>
<dbReference type="AlphaFoldDB" id="A0A939PFZ1"/>
<organism evidence="2 3">
    <name type="scientific">Actinomadura barringtoniae</name>
    <dbReference type="NCBI Taxonomy" id="1427535"/>
    <lineage>
        <taxon>Bacteria</taxon>
        <taxon>Bacillati</taxon>
        <taxon>Actinomycetota</taxon>
        <taxon>Actinomycetes</taxon>
        <taxon>Streptosporangiales</taxon>
        <taxon>Thermomonosporaceae</taxon>
        <taxon>Actinomadura</taxon>
    </lineage>
</organism>
<protein>
    <submittedName>
        <fullName evidence="2">Nuclear transport factor 2 family protein</fullName>
    </submittedName>
</protein>
<dbReference type="Gene3D" id="3.10.450.50">
    <property type="match status" value="1"/>
</dbReference>
<dbReference type="PANTHER" id="PTHR41252:SF1">
    <property type="entry name" value="BLR2505 PROTEIN"/>
    <property type="match status" value="1"/>
</dbReference>
<reference evidence="2" key="1">
    <citation type="submission" date="2021-03" db="EMBL/GenBank/DDBJ databases">
        <authorList>
            <person name="Kanchanasin P."/>
            <person name="Saeng-In P."/>
            <person name="Phongsopitanun W."/>
            <person name="Yuki M."/>
            <person name="Kudo T."/>
            <person name="Ohkuma M."/>
            <person name="Tanasupawat S."/>
        </authorList>
    </citation>
    <scope>NUCLEOTIDE SEQUENCE</scope>
    <source>
        <strain evidence="2">GKU 128</strain>
    </source>
</reference>
<proteinExistence type="predicted"/>
<dbReference type="Proteomes" id="UP000669179">
    <property type="component" value="Unassembled WGS sequence"/>
</dbReference>
<keyword evidence="3" id="KW-1185">Reference proteome</keyword>
<comment type="caution">
    <text evidence="2">The sequence shown here is derived from an EMBL/GenBank/DDBJ whole genome shotgun (WGS) entry which is preliminary data.</text>
</comment>
<dbReference type="SUPFAM" id="SSF54427">
    <property type="entry name" value="NTF2-like"/>
    <property type="match status" value="1"/>
</dbReference>
<evidence type="ECO:0000313" key="2">
    <source>
        <dbReference type="EMBL" id="MBO2451573.1"/>
    </source>
</evidence>
<sequence length="136" mass="15106">MSDNVSVVQELYEAFGKGDVTGVLDRLSPAIRWNDAQGNMAQRAGVPWMQSRHGIAEVAEFFKVVGELEFHRFDVVTMVASGDHVVARVLLDYTAPSGARIQDDSLHFWTFDELGAPIAFQEYLDTAKAITAYRPT</sequence>
<dbReference type="PANTHER" id="PTHR41252">
    <property type="entry name" value="BLR2505 PROTEIN"/>
    <property type="match status" value="1"/>
</dbReference>
<gene>
    <name evidence="2" type="ORF">J4573_31090</name>
</gene>
<dbReference type="Pfam" id="PF12680">
    <property type="entry name" value="SnoaL_2"/>
    <property type="match status" value="1"/>
</dbReference>
<name>A0A939PFZ1_9ACTN</name>
<dbReference type="EMBL" id="JAGEOJ010000013">
    <property type="protein sequence ID" value="MBO2451573.1"/>
    <property type="molecule type" value="Genomic_DNA"/>
</dbReference>
<feature type="domain" description="SnoaL-like" evidence="1">
    <location>
        <begin position="8"/>
        <end position="112"/>
    </location>
</feature>
<dbReference type="RefSeq" id="WP_208259450.1">
    <property type="nucleotide sequence ID" value="NZ_JAGEOJ010000013.1"/>
</dbReference>
<accession>A0A939PFZ1</accession>
<dbReference type="InterPro" id="IPR032710">
    <property type="entry name" value="NTF2-like_dom_sf"/>
</dbReference>
<evidence type="ECO:0000313" key="3">
    <source>
        <dbReference type="Proteomes" id="UP000669179"/>
    </source>
</evidence>
<evidence type="ECO:0000259" key="1">
    <source>
        <dbReference type="Pfam" id="PF12680"/>
    </source>
</evidence>